<gene>
    <name evidence="1" type="ORF">MCYG_03536</name>
</gene>
<organism evidence="1 2">
    <name type="scientific">Arthroderma otae (strain ATCC MYA-4605 / CBS 113480)</name>
    <name type="common">Microsporum canis</name>
    <dbReference type="NCBI Taxonomy" id="554155"/>
    <lineage>
        <taxon>Eukaryota</taxon>
        <taxon>Fungi</taxon>
        <taxon>Dikarya</taxon>
        <taxon>Ascomycota</taxon>
        <taxon>Pezizomycotina</taxon>
        <taxon>Eurotiomycetes</taxon>
        <taxon>Eurotiomycetidae</taxon>
        <taxon>Onygenales</taxon>
        <taxon>Arthrodermataceae</taxon>
        <taxon>Microsporum</taxon>
    </lineage>
</organism>
<reference evidence="2" key="1">
    <citation type="journal article" date="2012" name="MBio">
        <title>Comparative genome analysis of Trichophyton rubrum and related dermatophytes reveals candidate genes involved in infection.</title>
        <authorList>
            <person name="Martinez D.A."/>
            <person name="Oliver B.G."/>
            <person name="Graeser Y."/>
            <person name="Goldberg J.M."/>
            <person name="Li W."/>
            <person name="Martinez-Rossi N.M."/>
            <person name="Monod M."/>
            <person name="Shelest E."/>
            <person name="Barton R.C."/>
            <person name="Birch E."/>
            <person name="Brakhage A.A."/>
            <person name="Chen Z."/>
            <person name="Gurr S.J."/>
            <person name="Heiman D."/>
            <person name="Heitman J."/>
            <person name="Kosti I."/>
            <person name="Rossi A."/>
            <person name="Saif S."/>
            <person name="Samalova M."/>
            <person name="Saunders C.W."/>
            <person name="Shea T."/>
            <person name="Summerbell R.C."/>
            <person name="Xu J."/>
            <person name="Young S."/>
            <person name="Zeng Q."/>
            <person name="Birren B.W."/>
            <person name="Cuomo C.A."/>
            <person name="White T.C."/>
        </authorList>
    </citation>
    <scope>NUCLEOTIDE SEQUENCE [LARGE SCALE GENOMIC DNA]</scope>
    <source>
        <strain evidence="2">ATCC MYA-4605 / CBS 113480</strain>
    </source>
</reference>
<dbReference type="GeneID" id="9229352"/>
<proteinExistence type="predicted"/>
<name>C5FLZ5_ARTOC</name>
<keyword evidence="2" id="KW-1185">Reference proteome</keyword>
<evidence type="ECO:0000313" key="2">
    <source>
        <dbReference type="Proteomes" id="UP000002035"/>
    </source>
</evidence>
<dbReference type="OrthoDB" id="4174065at2759"/>
<sequence>MPSLRQSRAKPVQCTAAYRYLTQFLQAGPMSLAIPTSPRAGYIKDKNVTTITTLIENTGSKDASDIPLLIHSPAATVISADDSPITPSSTGPEDKFTFLQDDMIESKVVADLAPVIVDADKPLLESTQ</sequence>
<dbReference type="HOGENOM" id="CLU_2122813_0_0_1"/>
<dbReference type="VEuPathDB" id="FungiDB:MCYG_03536"/>
<dbReference type="RefSeq" id="XP_002848030.1">
    <property type="nucleotide sequence ID" value="XM_002847984.1"/>
</dbReference>
<dbReference type="Proteomes" id="UP000002035">
    <property type="component" value="Unassembled WGS sequence"/>
</dbReference>
<dbReference type="AlphaFoldDB" id="C5FLZ5"/>
<evidence type="ECO:0000313" key="1">
    <source>
        <dbReference type="EMBL" id="EEQ30717.1"/>
    </source>
</evidence>
<dbReference type="EMBL" id="DS995703">
    <property type="protein sequence ID" value="EEQ30717.1"/>
    <property type="molecule type" value="Genomic_DNA"/>
</dbReference>
<protein>
    <submittedName>
        <fullName evidence="1">Uncharacterized protein</fullName>
    </submittedName>
</protein>
<accession>C5FLZ5</accession>